<gene>
    <name evidence="3" type="ORF">NTH_02561</name>
</gene>
<proteinExistence type="predicted"/>
<feature type="transmembrane region" description="Helical" evidence="1">
    <location>
        <begin position="62"/>
        <end position="83"/>
    </location>
</feature>
<evidence type="ECO:0000259" key="2">
    <source>
        <dbReference type="Pfam" id="PF20061"/>
    </source>
</evidence>
<evidence type="ECO:0000313" key="4">
    <source>
        <dbReference type="Proteomes" id="UP001342418"/>
    </source>
</evidence>
<dbReference type="Pfam" id="PF20061">
    <property type="entry name" value="DUF6460"/>
    <property type="match status" value="1"/>
</dbReference>
<feature type="transmembrane region" description="Helical" evidence="1">
    <location>
        <begin position="15"/>
        <end position="35"/>
    </location>
</feature>
<evidence type="ECO:0000313" key="3">
    <source>
        <dbReference type="EMBL" id="UUP18081.1"/>
    </source>
</evidence>
<organism evidence="3 4">
    <name type="scientific">Nitratireductor thuwali</name>
    <dbReference type="NCBI Taxonomy" id="2267699"/>
    <lineage>
        <taxon>Bacteria</taxon>
        <taxon>Pseudomonadati</taxon>
        <taxon>Pseudomonadota</taxon>
        <taxon>Alphaproteobacteria</taxon>
        <taxon>Hyphomicrobiales</taxon>
        <taxon>Phyllobacteriaceae</taxon>
        <taxon>Nitratireductor</taxon>
    </lineage>
</organism>
<dbReference type="Proteomes" id="UP001342418">
    <property type="component" value="Chromosome"/>
</dbReference>
<sequence length="87" mass="9843">MSALTRFLGDSPLRVLIKLLIVSFIVGFIMSVFNWSPLDVYYSLRDTVLGIWNMGFEALGRLGGYILLGAFIVVPGFIILRLLSYRR</sequence>
<keyword evidence="1" id="KW-1133">Transmembrane helix</keyword>
<accession>A0ABY5MLP8</accession>
<dbReference type="RefSeq" id="WP_338530349.1">
    <property type="nucleotide sequence ID" value="NZ_CP030941.1"/>
</dbReference>
<feature type="domain" description="DUF6460" evidence="2">
    <location>
        <begin position="51"/>
        <end position="86"/>
    </location>
</feature>
<keyword evidence="4" id="KW-1185">Reference proteome</keyword>
<evidence type="ECO:0000256" key="1">
    <source>
        <dbReference type="SAM" id="Phobius"/>
    </source>
</evidence>
<dbReference type="InterPro" id="IPR045594">
    <property type="entry name" value="DUF6460"/>
</dbReference>
<dbReference type="EMBL" id="CP030941">
    <property type="protein sequence ID" value="UUP18081.1"/>
    <property type="molecule type" value="Genomic_DNA"/>
</dbReference>
<protein>
    <recommendedName>
        <fullName evidence="2">DUF6460 domain-containing protein</fullName>
    </recommendedName>
</protein>
<keyword evidence="1" id="KW-0812">Transmembrane</keyword>
<keyword evidence="1" id="KW-0472">Membrane</keyword>
<reference evidence="3 4" key="1">
    <citation type="submission" date="2018-07" db="EMBL/GenBank/DDBJ databases">
        <title>Genome sequence of Nitratireductor thuwali#1536.</title>
        <authorList>
            <person name="Michoud G."/>
            <person name="Merlino G."/>
            <person name="Sefrji F.O."/>
            <person name="Daffonchio D."/>
        </authorList>
    </citation>
    <scope>NUCLEOTIDE SEQUENCE [LARGE SCALE GENOMIC DNA]</scope>
    <source>
        <strain evidence="4">Nit1536</strain>
    </source>
</reference>
<name>A0ABY5MLP8_9HYPH</name>